<dbReference type="EMBL" id="CAMXCT010000304">
    <property type="protein sequence ID" value="CAI3976890.1"/>
    <property type="molecule type" value="Genomic_DNA"/>
</dbReference>
<evidence type="ECO:0000313" key="2">
    <source>
        <dbReference type="EMBL" id="CAL1130265.1"/>
    </source>
</evidence>
<reference evidence="2" key="2">
    <citation type="submission" date="2024-04" db="EMBL/GenBank/DDBJ databases">
        <authorList>
            <person name="Chen Y."/>
            <person name="Shah S."/>
            <person name="Dougan E. K."/>
            <person name="Thang M."/>
            <person name="Chan C."/>
        </authorList>
    </citation>
    <scope>NUCLEOTIDE SEQUENCE [LARGE SCALE GENOMIC DNA]</scope>
</reference>
<name>A0A9P1BPR1_9DINO</name>
<dbReference type="Proteomes" id="UP001152797">
    <property type="component" value="Unassembled WGS sequence"/>
</dbReference>
<dbReference type="AlphaFoldDB" id="A0A9P1BPR1"/>
<protein>
    <submittedName>
        <fullName evidence="1">Uncharacterized protein</fullName>
    </submittedName>
</protein>
<sequence>VSSSLICRALRFRQQMELATATEVVLRYEKATAPPVLLLLALRDGEKLLGMALLNLCREAVK</sequence>
<comment type="caution">
    <text evidence="1">The sequence shown here is derived from an EMBL/GenBank/DDBJ whole genome shotgun (WGS) entry which is preliminary data.</text>
</comment>
<gene>
    <name evidence="1" type="ORF">C1SCF055_LOCUS5076</name>
</gene>
<feature type="non-terminal residue" evidence="1">
    <location>
        <position position="62"/>
    </location>
</feature>
<dbReference type="EMBL" id="CAMXCT030000304">
    <property type="protein sequence ID" value="CAL4764202.1"/>
    <property type="molecule type" value="Genomic_DNA"/>
</dbReference>
<evidence type="ECO:0000313" key="3">
    <source>
        <dbReference type="Proteomes" id="UP001152797"/>
    </source>
</evidence>
<evidence type="ECO:0000313" key="1">
    <source>
        <dbReference type="EMBL" id="CAI3976890.1"/>
    </source>
</evidence>
<keyword evidence="3" id="KW-1185">Reference proteome</keyword>
<reference evidence="1" key="1">
    <citation type="submission" date="2022-10" db="EMBL/GenBank/DDBJ databases">
        <authorList>
            <person name="Chen Y."/>
            <person name="Dougan E. K."/>
            <person name="Chan C."/>
            <person name="Rhodes N."/>
            <person name="Thang M."/>
        </authorList>
    </citation>
    <scope>NUCLEOTIDE SEQUENCE</scope>
</reference>
<accession>A0A9P1BPR1</accession>
<dbReference type="EMBL" id="CAMXCT020000304">
    <property type="protein sequence ID" value="CAL1130265.1"/>
    <property type="molecule type" value="Genomic_DNA"/>
</dbReference>
<feature type="non-terminal residue" evidence="1">
    <location>
        <position position="1"/>
    </location>
</feature>
<proteinExistence type="predicted"/>
<organism evidence="1">
    <name type="scientific">Cladocopium goreaui</name>
    <dbReference type="NCBI Taxonomy" id="2562237"/>
    <lineage>
        <taxon>Eukaryota</taxon>
        <taxon>Sar</taxon>
        <taxon>Alveolata</taxon>
        <taxon>Dinophyceae</taxon>
        <taxon>Suessiales</taxon>
        <taxon>Symbiodiniaceae</taxon>
        <taxon>Cladocopium</taxon>
    </lineage>
</organism>